<dbReference type="SUPFAM" id="SSF57184">
    <property type="entry name" value="Growth factor receptor domain"/>
    <property type="match status" value="1"/>
</dbReference>
<sequence>MITKAFIYIVFFQIYQTSVLAQCWIGSYGRGVGSVADTCKSGYEKDGALCYKQCKDGYKGVAMVCWEKCPSGYKDWGLTCVKLWKVKTKKSYTRGAGDTLGCKSGMDKDGGICYKSCKSGYKGVGPVCWFKGCKGAMSNSCGLLCTTNKAQCTDVNIEIAGASASIMESITEMVSTGLSNPTAWLDFFASTTELSYILINDVCDGSNYLPSYCIKTVDDNISWSKCSGNNSVDCGLFCASSKIMCVKQIVKVVSGVLTIISSASSLDFKGAKEESYDLAKKVLSKDFPDIGTILKTRKIPDLSLEKSKALLEGLVSIFEVITPSDNTKFCS</sequence>
<accession>A0A813UYF7</accession>
<reference evidence="2" key="1">
    <citation type="submission" date="2021-02" db="EMBL/GenBank/DDBJ databases">
        <authorList>
            <person name="Nowell W R."/>
        </authorList>
    </citation>
    <scope>NUCLEOTIDE SEQUENCE</scope>
    <source>
        <strain evidence="2">Ploen Becks lab</strain>
    </source>
</reference>
<dbReference type="InterPro" id="IPR009030">
    <property type="entry name" value="Growth_fac_rcpt_cys_sf"/>
</dbReference>
<proteinExistence type="predicted"/>
<feature type="signal peptide" evidence="1">
    <location>
        <begin position="1"/>
        <end position="21"/>
    </location>
</feature>
<evidence type="ECO:0000256" key="1">
    <source>
        <dbReference type="SAM" id="SignalP"/>
    </source>
</evidence>
<gene>
    <name evidence="2" type="ORF">OXX778_LOCUS8044</name>
</gene>
<feature type="chain" id="PRO_5032607067" evidence="1">
    <location>
        <begin position="22"/>
        <end position="331"/>
    </location>
</feature>
<dbReference type="PANTHER" id="PTHR34859">
    <property type="entry name" value="UNNAMED PRODUCT"/>
    <property type="match status" value="1"/>
</dbReference>
<comment type="caution">
    <text evidence="2">The sequence shown here is derived from an EMBL/GenBank/DDBJ whole genome shotgun (WGS) entry which is preliminary data.</text>
</comment>
<dbReference type="Proteomes" id="UP000663879">
    <property type="component" value="Unassembled WGS sequence"/>
</dbReference>
<dbReference type="PANTHER" id="PTHR34859:SF2">
    <property type="entry name" value="LYSM DOMAIN-CONTAINING PROTEIN"/>
    <property type="match status" value="1"/>
</dbReference>
<evidence type="ECO:0000313" key="3">
    <source>
        <dbReference type="Proteomes" id="UP000663879"/>
    </source>
</evidence>
<keyword evidence="1" id="KW-0732">Signal</keyword>
<protein>
    <submittedName>
        <fullName evidence="2">Uncharacterized protein</fullName>
    </submittedName>
</protein>
<name>A0A813UYF7_9BILA</name>
<dbReference type="OrthoDB" id="9984440at2759"/>
<evidence type="ECO:0000313" key="2">
    <source>
        <dbReference type="EMBL" id="CAF0832554.1"/>
    </source>
</evidence>
<organism evidence="2 3">
    <name type="scientific">Brachionus calyciflorus</name>
    <dbReference type="NCBI Taxonomy" id="104777"/>
    <lineage>
        <taxon>Eukaryota</taxon>
        <taxon>Metazoa</taxon>
        <taxon>Spiralia</taxon>
        <taxon>Gnathifera</taxon>
        <taxon>Rotifera</taxon>
        <taxon>Eurotatoria</taxon>
        <taxon>Monogononta</taxon>
        <taxon>Pseudotrocha</taxon>
        <taxon>Ploima</taxon>
        <taxon>Brachionidae</taxon>
        <taxon>Brachionus</taxon>
    </lineage>
</organism>
<keyword evidence="3" id="KW-1185">Reference proteome</keyword>
<dbReference type="EMBL" id="CAJNOC010001075">
    <property type="protein sequence ID" value="CAF0832554.1"/>
    <property type="molecule type" value="Genomic_DNA"/>
</dbReference>
<dbReference type="AlphaFoldDB" id="A0A813UYF7"/>